<proteinExistence type="predicted"/>
<keyword evidence="3" id="KW-1185">Reference proteome</keyword>
<keyword evidence="1" id="KW-0732">Signal</keyword>
<accession>A0A9X2C179</accession>
<feature type="chain" id="PRO_5040915130" evidence="1">
    <location>
        <begin position="34"/>
        <end position="109"/>
    </location>
</feature>
<protein>
    <submittedName>
        <fullName evidence="2">Uncharacterized protein</fullName>
    </submittedName>
</protein>
<organism evidence="2 3">
    <name type="scientific">Scleromatobacter humisilvae</name>
    <dbReference type="NCBI Taxonomy" id="2897159"/>
    <lineage>
        <taxon>Bacteria</taxon>
        <taxon>Pseudomonadati</taxon>
        <taxon>Pseudomonadota</taxon>
        <taxon>Betaproteobacteria</taxon>
        <taxon>Burkholderiales</taxon>
        <taxon>Sphaerotilaceae</taxon>
        <taxon>Scleromatobacter</taxon>
    </lineage>
</organism>
<name>A0A9X2C179_9BURK</name>
<dbReference type="Proteomes" id="UP001139353">
    <property type="component" value="Unassembled WGS sequence"/>
</dbReference>
<reference evidence="2" key="1">
    <citation type="submission" date="2021-11" db="EMBL/GenBank/DDBJ databases">
        <title>BS-T2-15 a new species belonging to the Comamonadaceae family isolated from the soil of a French oak forest.</title>
        <authorList>
            <person name="Mieszkin S."/>
            <person name="Alain K."/>
        </authorList>
    </citation>
    <scope>NUCLEOTIDE SEQUENCE</scope>
    <source>
        <strain evidence="2">BS-T2-15</strain>
    </source>
</reference>
<dbReference type="RefSeq" id="WP_275684034.1">
    <property type="nucleotide sequence ID" value="NZ_JAJLJH010000006.1"/>
</dbReference>
<sequence length="109" mass="11849">MSKFQSKAQRATTAIAVAAVLAAGLLTTTASMASAFDNKMQSVIAHVKADPNYKSIPLATTSDREWFFNECEALYKNKITKEQYMADGAKQFPGYEASFAEVADLLTKA</sequence>
<dbReference type="EMBL" id="JAJLJH010000006">
    <property type="protein sequence ID" value="MCK9687992.1"/>
    <property type="molecule type" value="Genomic_DNA"/>
</dbReference>
<dbReference type="AlphaFoldDB" id="A0A9X2C179"/>
<evidence type="ECO:0000313" key="3">
    <source>
        <dbReference type="Proteomes" id="UP001139353"/>
    </source>
</evidence>
<feature type="signal peptide" evidence="1">
    <location>
        <begin position="1"/>
        <end position="33"/>
    </location>
</feature>
<gene>
    <name evidence="2" type="ORF">LPC04_19990</name>
</gene>
<evidence type="ECO:0000256" key="1">
    <source>
        <dbReference type="SAM" id="SignalP"/>
    </source>
</evidence>
<evidence type="ECO:0000313" key="2">
    <source>
        <dbReference type="EMBL" id="MCK9687992.1"/>
    </source>
</evidence>
<comment type="caution">
    <text evidence="2">The sequence shown here is derived from an EMBL/GenBank/DDBJ whole genome shotgun (WGS) entry which is preliminary data.</text>
</comment>